<evidence type="ECO:0000256" key="4">
    <source>
        <dbReference type="ARBA" id="ARBA00023125"/>
    </source>
</evidence>
<keyword evidence="6 7" id="KW-0539">Nucleus</keyword>
<dbReference type="Gene3D" id="1.10.150.50">
    <property type="entry name" value="Transcription Factor, Ets-1"/>
    <property type="match status" value="1"/>
</dbReference>
<evidence type="ECO:0000256" key="3">
    <source>
        <dbReference type="ARBA" id="ARBA00023015"/>
    </source>
</evidence>
<dbReference type="Pfam" id="PF04516">
    <property type="entry name" value="CP2"/>
    <property type="match status" value="1"/>
</dbReference>
<evidence type="ECO:0000256" key="6">
    <source>
        <dbReference type="ARBA" id="ARBA00023242"/>
    </source>
</evidence>
<dbReference type="GO" id="GO:0005634">
    <property type="term" value="C:nucleus"/>
    <property type="evidence" value="ECO:0007669"/>
    <property type="project" value="UniProtKB-SubCell"/>
</dbReference>
<evidence type="ECO:0000256" key="5">
    <source>
        <dbReference type="ARBA" id="ARBA00023163"/>
    </source>
</evidence>
<dbReference type="PANTHER" id="PTHR11037:SF21">
    <property type="entry name" value="GEMINI, ISOFORM C"/>
    <property type="match status" value="1"/>
</dbReference>
<keyword evidence="4 7" id="KW-0238">DNA-binding</keyword>
<dbReference type="Pfam" id="PF25416">
    <property type="entry name" value="GRHL1_C"/>
    <property type="match status" value="1"/>
</dbReference>
<reference evidence="10" key="1">
    <citation type="submission" date="2022-06" db="EMBL/GenBank/DDBJ databases">
        <authorList>
            <person name="Berger JAMES D."/>
            <person name="Berger JAMES D."/>
        </authorList>
    </citation>
    <scope>NUCLEOTIDE SEQUENCE [LARGE SCALE GENOMIC DNA]</scope>
</reference>
<organism evidence="10 12">
    <name type="scientific">Trichobilharzia regenti</name>
    <name type="common">Nasal bird schistosome</name>
    <dbReference type="NCBI Taxonomy" id="157069"/>
    <lineage>
        <taxon>Eukaryota</taxon>
        <taxon>Metazoa</taxon>
        <taxon>Spiralia</taxon>
        <taxon>Lophotrochozoa</taxon>
        <taxon>Platyhelminthes</taxon>
        <taxon>Trematoda</taxon>
        <taxon>Digenea</taxon>
        <taxon>Strigeidida</taxon>
        <taxon>Schistosomatoidea</taxon>
        <taxon>Schistosomatidae</taxon>
        <taxon>Trichobilharzia</taxon>
    </lineage>
</organism>
<feature type="compositionally biased region" description="Polar residues" evidence="8">
    <location>
        <begin position="742"/>
        <end position="757"/>
    </location>
</feature>
<feature type="region of interest" description="Disordered" evidence="8">
    <location>
        <begin position="637"/>
        <end position="671"/>
    </location>
</feature>
<dbReference type="InterPro" id="IPR041418">
    <property type="entry name" value="SAM_3"/>
</dbReference>
<feature type="region of interest" description="Disordered" evidence="8">
    <location>
        <begin position="420"/>
        <end position="443"/>
    </location>
</feature>
<sequence>MAENSSWSFDEADLSACFDDTMNGIGVGVNSMFNMRDALSALPLCKEESKISDDSKYGNQSKFTMFTSNSAQTVADIFASISDADTSPQLFGNILVAPTSSVTRLGEASLTYLNQGQTYELKLNLKTPEITFIKTYIRVTFHDKQMELKEREYWNGWRQIHQGENLLDIDYGKSSDYEELDMEKLSSDVILCIWKYPTCNIGLRFNCVSTEFTAKKHGGEKGIPFRFQVDHFDYDTNQHLESFGCQIKVFKMKGADRKHRTDRERIGRKSNDDQTIYKPSVPVTKLSFLPTKQVKLYHPNHYPCRSISDKELHCNSSSLTDKLTDKVLNSSLTTLTTTSNCSAKLFKADINDLVIENSMSKKLFIKDSFSLKDVDNATDNFATLPDSIETPTSNIQTFSEFVTPTYPYQQATAYSTLRNLSPGMSPSPSSNRQSTGPIQPCLQRRRRPRVSDCCVGACSSCGRSCRSASRWVRSNKNRIMSANWDNTVNRVKQATLISERRRAVHGCEASGHLPETQKSKVIHVKIPFHSTNSKVAVNTSKVVCNLSTSGESSSLGNEEFSKWTFVDKFDDKSSSPSIIVSDYPINSIQRDRDPLLGMSSATPASCDTTTGYCSNEIHASSDETSLTDRVLDEIRYCPEDNDNDSPVVNDNAVDADNDDSADAEAASTTGAGGTNAAAVALASGDNESLRYAKLCLNKSNSLLDHADTSHRGSTIISLTSSSHHHNHQQRQEGEEEEEVRKTSTAGMLNESSSSGLCSTDNTISCRSSSSNTNNSNSYTLSVVHCDMTALQITDWLCQSNFENLVETFKNFTGRDMLRLAKEDLLSICGSLEGLRLYNSLYNKPAVPRCTLYMCLKGEIIYHAVMLYEMTMHELHSRLASILSCRQDHIKIICLIAENDIPVLLTDELIVQLKDKSIYQIGVNRICNNNNNNNKVSVCLRPVSMYEAVR</sequence>
<proteinExistence type="inferred from homology"/>
<keyword evidence="3" id="KW-0805">Transcription regulation</keyword>
<dbReference type="PROSITE" id="PS51968">
    <property type="entry name" value="GRH_CP2_DB"/>
    <property type="match status" value="1"/>
</dbReference>
<dbReference type="Proteomes" id="UP000050795">
    <property type="component" value="Unassembled WGS sequence"/>
</dbReference>
<name>A0AA85KFG4_TRIRE</name>
<feature type="compositionally biased region" description="Polar residues" evidence="8">
    <location>
        <begin position="420"/>
        <end position="437"/>
    </location>
</feature>
<evidence type="ECO:0000256" key="7">
    <source>
        <dbReference type="PROSITE-ProRule" id="PRU01313"/>
    </source>
</evidence>
<evidence type="ECO:0000259" key="9">
    <source>
        <dbReference type="PROSITE" id="PS51968"/>
    </source>
</evidence>
<dbReference type="PANTHER" id="PTHR11037">
    <property type="entry name" value="TRANSCRIPTION FACTOR CP2"/>
    <property type="match status" value="1"/>
</dbReference>
<evidence type="ECO:0000256" key="2">
    <source>
        <dbReference type="ARBA" id="ARBA00010852"/>
    </source>
</evidence>
<feature type="region of interest" description="Disordered" evidence="8">
    <location>
        <begin position="719"/>
        <end position="761"/>
    </location>
</feature>
<reference evidence="11 12" key="2">
    <citation type="submission" date="2023-11" db="UniProtKB">
        <authorList>
            <consortium name="WormBaseParasite"/>
        </authorList>
    </citation>
    <scope>IDENTIFICATION</scope>
</reference>
<evidence type="ECO:0000256" key="8">
    <source>
        <dbReference type="SAM" id="MobiDB-lite"/>
    </source>
</evidence>
<keyword evidence="10" id="KW-1185">Reference proteome</keyword>
<dbReference type="Pfam" id="PF18016">
    <property type="entry name" value="SAM_3"/>
    <property type="match status" value="1"/>
</dbReference>
<dbReference type="SUPFAM" id="SSF47769">
    <property type="entry name" value="SAM/Pointed domain"/>
    <property type="match status" value="1"/>
</dbReference>
<feature type="domain" description="Grh/CP2 DB" evidence="9">
    <location>
        <begin position="87"/>
        <end position="320"/>
    </location>
</feature>
<comment type="subcellular location">
    <subcellularLocation>
        <location evidence="1 7">Nucleus</location>
    </subcellularLocation>
</comment>
<dbReference type="InterPro" id="IPR007604">
    <property type="entry name" value="CP2"/>
</dbReference>
<comment type="similarity">
    <text evidence="2">Belongs to the grh/CP2 family. CP2 subfamily.</text>
</comment>
<evidence type="ECO:0000256" key="1">
    <source>
        <dbReference type="ARBA" id="ARBA00004123"/>
    </source>
</evidence>
<keyword evidence="5" id="KW-0804">Transcription</keyword>
<evidence type="ECO:0000313" key="10">
    <source>
        <dbReference type="Proteomes" id="UP000050795"/>
    </source>
</evidence>
<dbReference type="InterPro" id="IPR057520">
    <property type="entry name" value="GRHL1/CP2_C"/>
</dbReference>
<evidence type="ECO:0000313" key="11">
    <source>
        <dbReference type="WBParaSite" id="TREG1_93330.2"/>
    </source>
</evidence>
<dbReference type="WBParaSite" id="TREG1_93330.3">
    <property type="protein sequence ID" value="TREG1_93330.3"/>
    <property type="gene ID" value="TREG1_93330"/>
</dbReference>
<dbReference type="GO" id="GO:0001228">
    <property type="term" value="F:DNA-binding transcription activator activity, RNA polymerase II-specific"/>
    <property type="evidence" value="ECO:0007669"/>
    <property type="project" value="TreeGrafter"/>
</dbReference>
<feature type="compositionally biased region" description="Acidic residues" evidence="8">
    <location>
        <begin position="653"/>
        <end position="662"/>
    </location>
</feature>
<evidence type="ECO:0000313" key="12">
    <source>
        <dbReference type="WBParaSite" id="TREG1_93330.3"/>
    </source>
</evidence>
<accession>A0AA85KFG4</accession>
<dbReference type="AlphaFoldDB" id="A0AA85KFG4"/>
<dbReference type="InterPro" id="IPR040167">
    <property type="entry name" value="TF_CP2-like"/>
</dbReference>
<protein>
    <recommendedName>
        <fullName evidence="9">Grh/CP2 DB domain-containing protein</fullName>
    </recommendedName>
</protein>
<dbReference type="GO" id="GO:0000978">
    <property type="term" value="F:RNA polymerase II cis-regulatory region sequence-specific DNA binding"/>
    <property type="evidence" value="ECO:0007669"/>
    <property type="project" value="TreeGrafter"/>
</dbReference>
<dbReference type="InterPro" id="IPR013761">
    <property type="entry name" value="SAM/pointed_sf"/>
</dbReference>
<dbReference type="WBParaSite" id="TREG1_93330.2">
    <property type="protein sequence ID" value="TREG1_93330.2"/>
    <property type="gene ID" value="TREG1_93330"/>
</dbReference>